<protein>
    <submittedName>
        <fullName evidence="2">Uncharacterized protein</fullName>
    </submittedName>
</protein>
<proteinExistence type="predicted"/>
<evidence type="ECO:0000313" key="3">
    <source>
        <dbReference type="Proteomes" id="UP001140091"/>
    </source>
</evidence>
<comment type="caution">
    <text evidence="2">The sequence shown here is derived from an EMBL/GenBank/DDBJ whole genome shotgun (WGS) entry which is preliminary data.</text>
</comment>
<evidence type="ECO:0000256" key="1">
    <source>
        <dbReference type="SAM" id="MobiDB-lite"/>
    </source>
</evidence>
<dbReference type="OrthoDB" id="3064679at2759"/>
<keyword evidence="3" id="KW-1185">Reference proteome</keyword>
<name>A0A9W8MF02_9AGAR</name>
<feature type="non-terminal residue" evidence="2">
    <location>
        <position position="456"/>
    </location>
</feature>
<gene>
    <name evidence="2" type="ORF">H1R20_g8924</name>
</gene>
<sequence>MLGALSVLTVAGWNALNATGASRRWREVAFDFAACYASSLFPEKQERRKAQDVLDIPYPESDTSIPSSPLSDTSSESSCGITATSFHQPQASPAASTPPVRRQTARPYLPPLTVQPHLPMPGVLAENGIESPNSPLNEPPILPSSRRTFKPRRKPAPAPIQTTRVDYDILEDDDEPIVDLGLYTPPTHSASSAPHISPLALKLTFKPSPYPSAMQRRFRNLSAVLTDDNMQSLAPSIYSISITIPTLSNGDVWVPQGLPNPFDGRTTSADVRVDHPSVLDGCSPLRYRNLFSNLREFKWSGALGKSPVLRPYEPPFPPTANIRIAQMRSDAFRLPTHPAELLPAEVAHTSTLSIFAAPSTSATSSPRSAHRLFGMLEKSGSANAANTTAEGLPELGYGIVTVENFPWNIGWENIEKFELVVSEDMVVQEGVEDLLNEIADEEDVIVVIIAEEVEVR</sequence>
<accession>A0A9W8MF02</accession>
<dbReference type="EMBL" id="JANBPK010000937">
    <property type="protein sequence ID" value="KAJ2928176.1"/>
    <property type="molecule type" value="Genomic_DNA"/>
</dbReference>
<dbReference type="Proteomes" id="UP001140091">
    <property type="component" value="Unassembled WGS sequence"/>
</dbReference>
<evidence type="ECO:0000313" key="2">
    <source>
        <dbReference type="EMBL" id="KAJ2928176.1"/>
    </source>
</evidence>
<organism evidence="2 3">
    <name type="scientific">Candolleomyces eurysporus</name>
    <dbReference type="NCBI Taxonomy" id="2828524"/>
    <lineage>
        <taxon>Eukaryota</taxon>
        <taxon>Fungi</taxon>
        <taxon>Dikarya</taxon>
        <taxon>Basidiomycota</taxon>
        <taxon>Agaricomycotina</taxon>
        <taxon>Agaricomycetes</taxon>
        <taxon>Agaricomycetidae</taxon>
        <taxon>Agaricales</taxon>
        <taxon>Agaricineae</taxon>
        <taxon>Psathyrellaceae</taxon>
        <taxon>Candolleomyces</taxon>
    </lineage>
</organism>
<feature type="region of interest" description="Disordered" evidence="1">
    <location>
        <begin position="119"/>
        <end position="158"/>
    </location>
</feature>
<feature type="compositionally biased region" description="Low complexity" evidence="1">
    <location>
        <begin position="88"/>
        <end position="99"/>
    </location>
</feature>
<dbReference type="AlphaFoldDB" id="A0A9W8MF02"/>
<feature type="compositionally biased region" description="Low complexity" evidence="1">
    <location>
        <begin position="60"/>
        <end position="78"/>
    </location>
</feature>
<feature type="region of interest" description="Disordered" evidence="1">
    <location>
        <begin position="57"/>
        <end position="104"/>
    </location>
</feature>
<reference evidence="2" key="1">
    <citation type="submission" date="2022-06" db="EMBL/GenBank/DDBJ databases">
        <title>Genome Sequence of Candolleomyces eurysporus.</title>
        <authorList>
            <person name="Buettner E."/>
        </authorList>
    </citation>
    <scope>NUCLEOTIDE SEQUENCE</scope>
    <source>
        <strain evidence="2">VTCC 930004</strain>
    </source>
</reference>